<evidence type="ECO:0000313" key="3">
    <source>
        <dbReference type="Proteomes" id="UP000193920"/>
    </source>
</evidence>
<dbReference type="EMBL" id="MCOG01000130">
    <property type="protein sequence ID" value="ORY39766.1"/>
    <property type="molecule type" value="Genomic_DNA"/>
</dbReference>
<dbReference type="InterPro" id="IPR008030">
    <property type="entry name" value="NmrA-like"/>
</dbReference>
<name>A0A1Y2BYF5_9FUNG</name>
<dbReference type="STRING" id="1754190.A0A1Y2BYF5"/>
<dbReference type="Gene3D" id="3.90.25.10">
    <property type="entry name" value="UDP-galactose 4-epimerase, domain 1"/>
    <property type="match status" value="1"/>
</dbReference>
<accession>A0A1Y2BYF5</accession>
<keyword evidence="3" id="KW-1185">Reference proteome</keyword>
<dbReference type="InterPro" id="IPR052718">
    <property type="entry name" value="NmrA-type_oxidoreductase"/>
</dbReference>
<dbReference type="Proteomes" id="UP000193920">
    <property type="component" value="Unassembled WGS sequence"/>
</dbReference>
<gene>
    <name evidence="2" type="ORF">LY90DRAFT_704223</name>
</gene>
<evidence type="ECO:0000259" key="1">
    <source>
        <dbReference type="Pfam" id="PF05368"/>
    </source>
</evidence>
<dbReference type="SUPFAM" id="SSF51735">
    <property type="entry name" value="NAD(P)-binding Rossmann-fold domains"/>
    <property type="match status" value="1"/>
</dbReference>
<reference evidence="2 3" key="1">
    <citation type="submission" date="2016-08" db="EMBL/GenBank/DDBJ databases">
        <title>A Parts List for Fungal Cellulosomes Revealed by Comparative Genomics.</title>
        <authorList>
            <consortium name="DOE Joint Genome Institute"/>
            <person name="Haitjema C.H."/>
            <person name="Gilmore S.P."/>
            <person name="Henske J.K."/>
            <person name="Solomon K.V."/>
            <person name="De Groot R."/>
            <person name="Kuo A."/>
            <person name="Mondo S.J."/>
            <person name="Salamov A.A."/>
            <person name="Labutti K."/>
            <person name="Zhao Z."/>
            <person name="Chiniquy J."/>
            <person name="Barry K."/>
            <person name="Brewer H.M."/>
            <person name="Purvine S.O."/>
            <person name="Wright A.T."/>
            <person name="Boxma B."/>
            <person name="Van Alen T."/>
            <person name="Hackstein J.H."/>
            <person name="Baker S.E."/>
            <person name="Grigoriev I.V."/>
            <person name="O'Malley M.A."/>
        </authorList>
    </citation>
    <scope>NUCLEOTIDE SEQUENCE [LARGE SCALE GENOMIC DNA]</scope>
    <source>
        <strain evidence="2 3">G1</strain>
    </source>
</reference>
<dbReference type="InterPro" id="IPR036291">
    <property type="entry name" value="NAD(P)-bd_dom_sf"/>
</dbReference>
<comment type="caution">
    <text evidence="2">The sequence shown here is derived from an EMBL/GenBank/DDBJ whole genome shotgun (WGS) entry which is preliminary data.</text>
</comment>
<dbReference type="PANTHER" id="PTHR47129">
    <property type="entry name" value="QUINONE OXIDOREDUCTASE 2"/>
    <property type="match status" value="1"/>
</dbReference>
<dbReference type="Gene3D" id="3.40.50.720">
    <property type="entry name" value="NAD(P)-binding Rossmann-like Domain"/>
    <property type="match status" value="1"/>
</dbReference>
<sequence length="289" mass="32454">MDGQNKKLNIMVTGASGKYGGLVIDYIKKFNPDVNIFGLVRNPEKGKDLEAKGVTVRVADYSDRTELTPAFDGIDRLLFVSVSTPDIQKYVVLSAKAAGVKYIAYTSIAGIEYNRLGLEINHSKTEEWIKESGIPHTFIRHNWYLELEAPLFKAAKKTGRFYFISSNEKVSWALRREYAEAGARIILRDNNPEIITLTREAHTYGELGNAVQEALGTPLEIRRVSFMEFQKNLTDGGEDTSISVVFQNYVSSGDNGEELSDPKEFEAILGRPLESLTDIIKDFYAHEEI</sequence>
<protein>
    <submittedName>
        <fullName evidence="2">Isoflavone reductase</fullName>
    </submittedName>
</protein>
<feature type="domain" description="NmrA-like" evidence="1">
    <location>
        <begin position="8"/>
        <end position="235"/>
    </location>
</feature>
<organism evidence="2 3">
    <name type="scientific">Neocallimastix californiae</name>
    <dbReference type="NCBI Taxonomy" id="1754190"/>
    <lineage>
        <taxon>Eukaryota</taxon>
        <taxon>Fungi</taxon>
        <taxon>Fungi incertae sedis</taxon>
        <taxon>Chytridiomycota</taxon>
        <taxon>Chytridiomycota incertae sedis</taxon>
        <taxon>Neocallimastigomycetes</taxon>
        <taxon>Neocallimastigales</taxon>
        <taxon>Neocallimastigaceae</taxon>
        <taxon>Neocallimastix</taxon>
    </lineage>
</organism>
<dbReference type="PANTHER" id="PTHR47129:SF1">
    <property type="entry name" value="NMRA-LIKE DOMAIN-CONTAINING PROTEIN"/>
    <property type="match status" value="1"/>
</dbReference>
<dbReference type="OrthoDB" id="419598at2759"/>
<dbReference type="Pfam" id="PF05368">
    <property type="entry name" value="NmrA"/>
    <property type="match status" value="1"/>
</dbReference>
<dbReference type="AlphaFoldDB" id="A0A1Y2BYF5"/>
<proteinExistence type="predicted"/>
<evidence type="ECO:0000313" key="2">
    <source>
        <dbReference type="EMBL" id="ORY39766.1"/>
    </source>
</evidence>